<protein>
    <submittedName>
        <fullName evidence="7">Uncharacterized protein</fullName>
    </submittedName>
</protein>
<dbReference type="PANTHER" id="PTHR21353">
    <property type="match status" value="1"/>
</dbReference>
<proteinExistence type="inferred from homology"/>
<dbReference type="AlphaFoldDB" id="A0A6B0RPQ3"/>
<feature type="compositionally biased region" description="Basic and acidic residues" evidence="5">
    <location>
        <begin position="235"/>
        <end position="280"/>
    </location>
</feature>
<evidence type="ECO:0000256" key="1">
    <source>
        <dbReference type="ARBA" id="ARBA00004613"/>
    </source>
</evidence>
<dbReference type="Pfam" id="PF06875">
    <property type="entry name" value="PRF"/>
    <property type="match status" value="1"/>
</dbReference>
<evidence type="ECO:0000256" key="2">
    <source>
        <dbReference type="ARBA" id="ARBA00007432"/>
    </source>
</evidence>
<comment type="caution">
    <text evidence="7">The sequence shown here is derived from an EMBL/GenBank/DDBJ whole genome shotgun (WGS) entry which is preliminary data.</text>
</comment>
<evidence type="ECO:0000256" key="4">
    <source>
        <dbReference type="ARBA" id="ARBA00022525"/>
    </source>
</evidence>
<feature type="region of interest" description="Disordered" evidence="5">
    <location>
        <begin position="347"/>
        <end position="400"/>
    </location>
</feature>
<dbReference type="GO" id="GO:0005125">
    <property type="term" value="F:cytokine activity"/>
    <property type="evidence" value="ECO:0007669"/>
    <property type="project" value="UniProtKB-KW"/>
</dbReference>
<dbReference type="EMBL" id="VBQZ03000060">
    <property type="protein sequence ID" value="MXQ89896.1"/>
    <property type="molecule type" value="Genomic_DNA"/>
</dbReference>
<evidence type="ECO:0000256" key="6">
    <source>
        <dbReference type="SAM" id="SignalP"/>
    </source>
</evidence>
<dbReference type="InterPro" id="IPR009079">
    <property type="entry name" value="4_helix_cytokine-like_core"/>
</dbReference>
<feature type="region of interest" description="Disordered" evidence="5">
    <location>
        <begin position="200"/>
        <end position="283"/>
    </location>
</feature>
<evidence type="ECO:0000313" key="8">
    <source>
        <dbReference type="Proteomes" id="UP000322234"/>
    </source>
</evidence>
<keyword evidence="3" id="KW-0202">Cytokine</keyword>
<feature type="chain" id="PRO_5025329044" evidence="6">
    <location>
        <begin position="23"/>
        <end position="400"/>
    </location>
</feature>
<dbReference type="Proteomes" id="UP000322234">
    <property type="component" value="Unassembled WGS sequence"/>
</dbReference>
<dbReference type="SUPFAM" id="SSF47266">
    <property type="entry name" value="4-helical cytokines"/>
    <property type="match status" value="1"/>
</dbReference>
<feature type="compositionally biased region" description="Polar residues" evidence="5">
    <location>
        <begin position="157"/>
        <end position="167"/>
    </location>
</feature>
<comment type="similarity">
    <text evidence="2">Belongs to the IL-6 superfamily.</text>
</comment>
<evidence type="ECO:0000256" key="3">
    <source>
        <dbReference type="ARBA" id="ARBA00022514"/>
    </source>
</evidence>
<keyword evidence="6" id="KW-0732">Signal</keyword>
<evidence type="ECO:0000313" key="7">
    <source>
        <dbReference type="EMBL" id="MXQ89896.1"/>
    </source>
</evidence>
<dbReference type="PANTHER" id="PTHR21353:SF8">
    <property type="entry name" value="CARDIOTROPHIN-2"/>
    <property type="match status" value="1"/>
</dbReference>
<feature type="compositionally biased region" description="Basic and acidic residues" evidence="5">
    <location>
        <begin position="387"/>
        <end position="400"/>
    </location>
</feature>
<keyword evidence="8" id="KW-1185">Reference proteome</keyword>
<gene>
    <name evidence="7" type="ORF">E5288_WYG013973</name>
</gene>
<dbReference type="GO" id="GO:0007166">
    <property type="term" value="P:cell surface receptor signaling pathway"/>
    <property type="evidence" value="ECO:0007669"/>
    <property type="project" value="TreeGrafter"/>
</dbReference>
<evidence type="ECO:0000256" key="5">
    <source>
        <dbReference type="SAM" id="MobiDB-lite"/>
    </source>
</evidence>
<dbReference type="GO" id="GO:0009891">
    <property type="term" value="P:positive regulation of biosynthetic process"/>
    <property type="evidence" value="ECO:0007669"/>
    <property type="project" value="UniProtKB-ARBA"/>
</dbReference>
<feature type="signal peptide" evidence="6">
    <location>
        <begin position="1"/>
        <end position="22"/>
    </location>
</feature>
<feature type="compositionally biased region" description="Basic and acidic residues" evidence="5">
    <location>
        <begin position="203"/>
        <end position="216"/>
    </location>
</feature>
<sequence length="400" mass="45195">MGYHLLAPFCLLALLLPPLSLGAPMSTAESVNQAYNLALDMQRHTSTLLQTYLQHQGSPFSDPDFSISELSLRTLPPNHMPFEIWHALEDEVRLSLTQEAFRSFSQHLWLAMVDQHDLSYGNSIVEDQLWEARLKAKGLAGNLDGIMTALGLPTTPRPQQTPASGQQACYWPGHDREKDRGKQSDRWLFLEMRWRYAQATAGQEEKGMGRQRDAQRGRRKRWRNAGEARTCQIREVIEGDKKDPERKQDGEVSKGNRETETVGGPRDADRDRERWRRPGGDCELVPRLLGKAHSWEPWGALRMRKAGTTPWFLDTYCVLRLAAGKPDPPRSHTDSAGREALFISRVLPQLPPFQTHPQRGKEPSSAPGEGPWRAATAGGDGGLQGEVRSRKEEQFPRVER</sequence>
<keyword evidence="4" id="KW-0964">Secreted</keyword>
<feature type="region of interest" description="Disordered" evidence="5">
    <location>
        <begin position="154"/>
        <end position="182"/>
    </location>
</feature>
<organism evidence="7 8">
    <name type="scientific">Bos mutus</name>
    <name type="common">wild yak</name>
    <dbReference type="NCBI Taxonomy" id="72004"/>
    <lineage>
        <taxon>Eukaryota</taxon>
        <taxon>Metazoa</taxon>
        <taxon>Chordata</taxon>
        <taxon>Craniata</taxon>
        <taxon>Vertebrata</taxon>
        <taxon>Euteleostomi</taxon>
        <taxon>Mammalia</taxon>
        <taxon>Eutheria</taxon>
        <taxon>Laurasiatheria</taxon>
        <taxon>Artiodactyla</taxon>
        <taxon>Ruminantia</taxon>
        <taxon>Pecora</taxon>
        <taxon>Bovidae</taxon>
        <taxon>Bovinae</taxon>
        <taxon>Bos</taxon>
    </lineage>
</organism>
<name>A0A6B0RPQ3_9CETA</name>
<reference evidence="7" key="1">
    <citation type="submission" date="2019-10" db="EMBL/GenBank/DDBJ databases">
        <title>The sequence and de novo assembly of the wild yak genome.</title>
        <authorList>
            <person name="Liu Y."/>
        </authorList>
    </citation>
    <scope>NUCLEOTIDE SEQUENCE [LARGE SCALE GENOMIC DNA]</scope>
    <source>
        <strain evidence="7">WY2019</strain>
    </source>
</reference>
<dbReference type="InterPro" id="IPR010681">
    <property type="entry name" value="PRF/CT"/>
</dbReference>
<dbReference type="Gene3D" id="1.20.1250.10">
    <property type="match status" value="1"/>
</dbReference>
<accession>A0A6B0RPQ3</accession>
<dbReference type="GO" id="GO:0005615">
    <property type="term" value="C:extracellular space"/>
    <property type="evidence" value="ECO:0007669"/>
    <property type="project" value="UniProtKB-KW"/>
</dbReference>
<comment type="subcellular location">
    <subcellularLocation>
        <location evidence="1">Secreted</location>
    </subcellularLocation>
</comment>
<feature type="compositionally biased region" description="Basic and acidic residues" evidence="5">
    <location>
        <begin position="173"/>
        <end position="182"/>
    </location>
</feature>